<accession>A0AB37IA36</accession>
<proteinExistence type="predicted"/>
<feature type="transmembrane region" description="Helical" evidence="1">
    <location>
        <begin position="6"/>
        <end position="27"/>
    </location>
</feature>
<dbReference type="AlphaFoldDB" id="A0AB37IA36"/>
<evidence type="ECO:0000313" key="2">
    <source>
        <dbReference type="EMBL" id="RBT66019.1"/>
    </source>
</evidence>
<keyword evidence="1" id="KW-0472">Membrane</keyword>
<keyword evidence="1" id="KW-1133">Transmembrane helix</keyword>
<comment type="caution">
    <text evidence="2">The sequence shown here is derived from an EMBL/GenBank/DDBJ whole genome shotgun (WGS) entry which is preliminary data.</text>
</comment>
<reference evidence="2 3" key="1">
    <citation type="submission" date="2015-06" db="EMBL/GenBank/DDBJ databases">
        <title>The Genome Sequence of Enterococcus hirae 88EA1.</title>
        <authorList>
            <consortium name="The Broad Institute Genomics Platform"/>
            <consortium name="The Broad Institute Genome Sequencing Center for Infectious Disease"/>
            <person name="Earl A.M."/>
            <person name="Van Tyne D."/>
            <person name="Lebreton F."/>
            <person name="Saavedra J.T."/>
            <person name="Gilmore M.S."/>
            <person name="Manson McGuire A."/>
            <person name="Clock S."/>
            <person name="Crupain M."/>
            <person name="Rangan U."/>
            <person name="Young S."/>
            <person name="Abouelleil A."/>
            <person name="Cao P."/>
            <person name="Chapman S.B."/>
            <person name="Griggs A."/>
            <person name="Priest M."/>
            <person name="Shea T."/>
            <person name="Wortman J."/>
            <person name="Nusbaum C."/>
            <person name="Birren B."/>
        </authorList>
    </citation>
    <scope>NUCLEOTIDE SEQUENCE [LARGE SCALE GENOMIC DNA]</scope>
    <source>
        <strain evidence="2 3">88EA1</strain>
    </source>
</reference>
<organism evidence="2 3">
    <name type="scientific">Enterococcus hirae</name>
    <dbReference type="NCBI Taxonomy" id="1354"/>
    <lineage>
        <taxon>Bacteria</taxon>
        <taxon>Bacillati</taxon>
        <taxon>Bacillota</taxon>
        <taxon>Bacilli</taxon>
        <taxon>Lactobacillales</taxon>
        <taxon>Enterococcaceae</taxon>
        <taxon>Enterococcus</taxon>
    </lineage>
</organism>
<dbReference type="Proteomes" id="UP000253498">
    <property type="component" value="Unassembled WGS sequence"/>
</dbReference>
<gene>
    <name evidence="2" type="ORF">EB03_02879</name>
</gene>
<protein>
    <submittedName>
        <fullName evidence="2">Uncharacterized protein</fullName>
    </submittedName>
</protein>
<evidence type="ECO:0000256" key="1">
    <source>
        <dbReference type="SAM" id="Phobius"/>
    </source>
</evidence>
<dbReference type="EMBL" id="LESJ01000012">
    <property type="protein sequence ID" value="RBT66019.1"/>
    <property type="molecule type" value="Genomic_DNA"/>
</dbReference>
<dbReference type="RefSeq" id="WP_113847741.1">
    <property type="nucleotide sequence ID" value="NZ_KZ846707.1"/>
</dbReference>
<keyword evidence="1" id="KW-0812">Transmembrane</keyword>
<sequence>MKHTEITTYITLGISFINIIVSIYIAINQPKAIRINPILESQLNKIFVPFQNSINKKLFKQVNEDTITEIHSALTKLYNEVKDTELEFGLSFYTVYYLKEIVKSIILCKILYNVLPVSH</sequence>
<evidence type="ECO:0000313" key="3">
    <source>
        <dbReference type="Proteomes" id="UP000253498"/>
    </source>
</evidence>
<name>A0AB37IA36_ENTHR</name>